<dbReference type="EC" id="3.2.2.n1" evidence="3"/>
<dbReference type="GO" id="GO:0005829">
    <property type="term" value="C:cytosol"/>
    <property type="evidence" value="ECO:0007669"/>
    <property type="project" value="TreeGrafter"/>
</dbReference>
<proteinExistence type="inferred from homology"/>
<dbReference type="RefSeq" id="WP_101311810.1">
    <property type="nucleotide sequence ID" value="NZ_MVDE01000063.1"/>
</dbReference>
<comment type="similarity">
    <text evidence="2 3">Belongs to the LOG family.</text>
</comment>
<dbReference type="EMBL" id="MVDE01000063">
    <property type="protein sequence ID" value="PKQ60444.1"/>
    <property type="molecule type" value="Genomic_DNA"/>
</dbReference>
<name>A0A2N3HQV8_9BACT</name>
<keyword evidence="3" id="KW-0378">Hydrolase</keyword>
<evidence type="ECO:0000313" key="5">
    <source>
        <dbReference type="Proteomes" id="UP000233618"/>
    </source>
</evidence>
<keyword evidence="5" id="KW-1185">Reference proteome</keyword>
<evidence type="ECO:0000256" key="1">
    <source>
        <dbReference type="ARBA" id="ARBA00000274"/>
    </source>
</evidence>
<gene>
    <name evidence="4" type="ORF">BZG01_20980</name>
</gene>
<comment type="catalytic activity">
    <reaction evidence="1">
        <text>AMP + H2O = D-ribose 5-phosphate + adenine</text>
        <dbReference type="Rhea" id="RHEA:20129"/>
        <dbReference type="ChEBI" id="CHEBI:15377"/>
        <dbReference type="ChEBI" id="CHEBI:16708"/>
        <dbReference type="ChEBI" id="CHEBI:78346"/>
        <dbReference type="ChEBI" id="CHEBI:456215"/>
        <dbReference type="EC" id="3.2.2.4"/>
    </reaction>
</comment>
<dbReference type="GO" id="GO:0009691">
    <property type="term" value="P:cytokinin biosynthetic process"/>
    <property type="evidence" value="ECO:0007669"/>
    <property type="project" value="UniProtKB-UniRule"/>
</dbReference>
<dbReference type="GO" id="GO:0008714">
    <property type="term" value="F:AMP nucleosidase activity"/>
    <property type="evidence" value="ECO:0007669"/>
    <property type="project" value="UniProtKB-EC"/>
</dbReference>
<dbReference type="Pfam" id="PF03641">
    <property type="entry name" value="Lysine_decarbox"/>
    <property type="match status" value="1"/>
</dbReference>
<dbReference type="PANTHER" id="PTHR31223">
    <property type="entry name" value="LOG FAMILY PROTEIN YJL055W"/>
    <property type="match status" value="1"/>
</dbReference>
<evidence type="ECO:0000256" key="2">
    <source>
        <dbReference type="ARBA" id="ARBA00006763"/>
    </source>
</evidence>
<evidence type="ECO:0000256" key="3">
    <source>
        <dbReference type="RuleBase" id="RU363015"/>
    </source>
</evidence>
<evidence type="ECO:0000313" key="4">
    <source>
        <dbReference type="EMBL" id="PKQ60444.1"/>
    </source>
</evidence>
<accession>A0A2N3HQV8</accession>
<dbReference type="NCBIfam" id="TIGR00730">
    <property type="entry name" value="Rossman fold protein, TIGR00730 family"/>
    <property type="match status" value="1"/>
</dbReference>
<reference evidence="4 5" key="1">
    <citation type="journal article" date="2017" name="Front. Microbiol.">
        <title>Labilibaculum manganireducens gen. nov., sp. nov. and Labilibaculum filiforme sp. nov., Novel Bacteroidetes Isolated from Subsurface Sediments of the Baltic Sea.</title>
        <authorList>
            <person name="Vandieken V."/>
            <person name="Marshall I.P."/>
            <person name="Niemann H."/>
            <person name="Engelen B."/>
            <person name="Cypionka H."/>
        </authorList>
    </citation>
    <scope>NUCLEOTIDE SEQUENCE [LARGE SCALE GENOMIC DNA]</scope>
    <source>
        <strain evidence="4 5">59.10-2M</strain>
    </source>
</reference>
<protein>
    <recommendedName>
        <fullName evidence="3">Cytokinin riboside 5'-monophosphate phosphoribohydrolase</fullName>
        <ecNumber evidence="3">3.2.2.n1</ecNumber>
    </recommendedName>
</protein>
<dbReference type="Proteomes" id="UP000233618">
    <property type="component" value="Unassembled WGS sequence"/>
</dbReference>
<organism evidence="4 5">
    <name type="scientific">Labilibaculum manganireducens</name>
    <dbReference type="NCBI Taxonomy" id="1940525"/>
    <lineage>
        <taxon>Bacteria</taxon>
        <taxon>Pseudomonadati</taxon>
        <taxon>Bacteroidota</taxon>
        <taxon>Bacteroidia</taxon>
        <taxon>Marinilabiliales</taxon>
        <taxon>Marinifilaceae</taxon>
        <taxon>Labilibaculum</taxon>
    </lineage>
</organism>
<dbReference type="SUPFAM" id="SSF102405">
    <property type="entry name" value="MCP/YpsA-like"/>
    <property type="match status" value="1"/>
</dbReference>
<dbReference type="PANTHER" id="PTHR31223:SF70">
    <property type="entry name" value="LOG FAMILY PROTEIN YJL055W"/>
    <property type="match status" value="1"/>
</dbReference>
<dbReference type="InterPro" id="IPR005269">
    <property type="entry name" value="LOG"/>
</dbReference>
<dbReference type="AlphaFoldDB" id="A0A2N3HQV8"/>
<dbReference type="Gene3D" id="3.40.50.450">
    <property type="match status" value="1"/>
</dbReference>
<comment type="caution">
    <text evidence="4">The sequence shown here is derived from an EMBL/GenBank/DDBJ whole genome shotgun (WGS) entry which is preliminary data.</text>
</comment>
<dbReference type="InterPro" id="IPR031100">
    <property type="entry name" value="LOG_fam"/>
</dbReference>
<keyword evidence="3" id="KW-0203">Cytokinin biosynthesis</keyword>
<sequence length="188" mass="21191">MNICVFCSSSNSVGEKYFLEAKNLGTSIGESGYNLVYGGTNVGLMNQVAVSVKKAGGKVIGVVPKLINDYGISADFLDELVITPDMSERKKILREKSDAFVALPGGFGTLEEILEVITLKQLGYHNLPIVFINTDGFYDFLKAQFELSYQENFAKEDYRDYYLFVNSYDSAMNYIQNYKKEQLKTKWD</sequence>